<dbReference type="InterPro" id="IPR007412">
    <property type="entry name" value="FlgM"/>
</dbReference>
<keyword evidence="10" id="KW-0966">Cell projection</keyword>
<name>A0A6G7VDM2_9GAMM</name>
<protein>
    <recommendedName>
        <fullName evidence="2">Negative regulator of flagellin synthesis</fullName>
    </recommendedName>
    <alternativeName>
        <fullName evidence="8">Anti-sigma-28 factor</fullName>
    </alternativeName>
</protein>
<accession>A0A6G7VDM2</accession>
<feature type="domain" description="Anti-sigma-28 factor FlgM C-terminal" evidence="9">
    <location>
        <begin position="41"/>
        <end position="93"/>
    </location>
</feature>
<evidence type="ECO:0000313" key="10">
    <source>
        <dbReference type="EMBL" id="QIK37985.1"/>
    </source>
</evidence>
<proteinExistence type="inferred from homology"/>
<sequence length="100" mass="10582">MDIKLPIGTGVCAEATISGKARSTSMMPGADTAGAKPTAEDSVTLTAAAKTLSTTRGEAQDMPVDEQRIAAIRTAIAEGRYEIDNWHLAQRILGFERSFA</sequence>
<keyword evidence="10" id="KW-0969">Cilium</keyword>
<dbReference type="Proteomes" id="UP000502699">
    <property type="component" value="Chromosome"/>
</dbReference>
<comment type="similarity">
    <text evidence="1">Belongs to the FlgM family.</text>
</comment>
<evidence type="ECO:0000256" key="3">
    <source>
        <dbReference type="ARBA" id="ARBA00022491"/>
    </source>
</evidence>
<evidence type="ECO:0000256" key="4">
    <source>
        <dbReference type="ARBA" id="ARBA00022795"/>
    </source>
</evidence>
<evidence type="ECO:0000256" key="8">
    <source>
        <dbReference type="ARBA" id="ARBA00030117"/>
    </source>
</evidence>
<keyword evidence="11" id="KW-1185">Reference proteome</keyword>
<dbReference type="RefSeq" id="WP_166270748.1">
    <property type="nucleotide sequence ID" value="NZ_CP048029.1"/>
</dbReference>
<reference evidence="11" key="1">
    <citation type="submission" date="2020-01" db="EMBL/GenBank/DDBJ databases">
        <title>Caldichromatium gen. nov., sp. nov., a thermophilic purple sulfur bacterium member of the family Chromatiaceae isolated from Nakabusa hot spring, Japan.</title>
        <authorList>
            <person name="Saini M.K."/>
            <person name="Hanada S."/>
            <person name="Tank M."/>
        </authorList>
    </citation>
    <scope>NUCLEOTIDE SEQUENCE [LARGE SCALE GENOMIC DNA]</scope>
    <source>
        <strain evidence="11">No.7</strain>
    </source>
</reference>
<evidence type="ECO:0000256" key="7">
    <source>
        <dbReference type="ARBA" id="ARBA00024739"/>
    </source>
</evidence>
<dbReference type="SUPFAM" id="SSF101498">
    <property type="entry name" value="Anti-sigma factor FlgM"/>
    <property type="match status" value="1"/>
</dbReference>
<keyword evidence="6" id="KW-0804">Transcription</keyword>
<evidence type="ECO:0000256" key="6">
    <source>
        <dbReference type="ARBA" id="ARBA00023163"/>
    </source>
</evidence>
<keyword evidence="10" id="KW-0282">Flagellum</keyword>
<dbReference type="InterPro" id="IPR035890">
    <property type="entry name" value="Anti-sigma-28_factor_FlgM_sf"/>
</dbReference>
<dbReference type="InterPro" id="IPR031316">
    <property type="entry name" value="FlgM_C"/>
</dbReference>
<comment type="function">
    <text evidence="7">Responsible for the coupling of flagellin expression to flagellar assembly by preventing expression of the flagellin genes when a component of the middle class of proteins is defective. It negatively regulates flagellar genes by inhibiting the activity of FliA by directly binding to FliA.</text>
</comment>
<dbReference type="Pfam" id="PF04316">
    <property type="entry name" value="FlgM"/>
    <property type="match status" value="1"/>
</dbReference>
<organism evidence="10 11">
    <name type="scientific">Caldichromatium japonicum</name>
    <dbReference type="NCBI Taxonomy" id="2699430"/>
    <lineage>
        <taxon>Bacteria</taxon>
        <taxon>Pseudomonadati</taxon>
        <taxon>Pseudomonadota</taxon>
        <taxon>Gammaproteobacteria</taxon>
        <taxon>Chromatiales</taxon>
        <taxon>Chromatiaceae</taxon>
        <taxon>Caldichromatium</taxon>
    </lineage>
</organism>
<dbReference type="EMBL" id="CP048029">
    <property type="protein sequence ID" value="QIK37985.1"/>
    <property type="molecule type" value="Genomic_DNA"/>
</dbReference>
<dbReference type="AlphaFoldDB" id="A0A6G7VDM2"/>
<dbReference type="NCBIfam" id="TIGR03824">
    <property type="entry name" value="FlgM_jcvi"/>
    <property type="match status" value="1"/>
</dbReference>
<dbReference type="GO" id="GO:0045892">
    <property type="term" value="P:negative regulation of DNA-templated transcription"/>
    <property type="evidence" value="ECO:0007669"/>
    <property type="project" value="InterPro"/>
</dbReference>
<evidence type="ECO:0000313" key="11">
    <source>
        <dbReference type="Proteomes" id="UP000502699"/>
    </source>
</evidence>
<dbReference type="KEGG" id="cjap:GWK36_08295"/>
<evidence type="ECO:0000256" key="1">
    <source>
        <dbReference type="ARBA" id="ARBA00005322"/>
    </source>
</evidence>
<evidence type="ECO:0000256" key="2">
    <source>
        <dbReference type="ARBA" id="ARBA00017823"/>
    </source>
</evidence>
<evidence type="ECO:0000256" key="5">
    <source>
        <dbReference type="ARBA" id="ARBA00023015"/>
    </source>
</evidence>
<keyword evidence="4" id="KW-1005">Bacterial flagellum biogenesis</keyword>
<gene>
    <name evidence="10" type="primary">flgM</name>
    <name evidence="10" type="ORF">GWK36_08295</name>
</gene>
<evidence type="ECO:0000259" key="9">
    <source>
        <dbReference type="Pfam" id="PF04316"/>
    </source>
</evidence>
<keyword evidence="3" id="KW-0678">Repressor</keyword>
<dbReference type="GO" id="GO:0044781">
    <property type="term" value="P:bacterial-type flagellum organization"/>
    <property type="evidence" value="ECO:0007669"/>
    <property type="project" value="UniProtKB-KW"/>
</dbReference>
<keyword evidence="5" id="KW-0805">Transcription regulation</keyword>